<dbReference type="Proteomes" id="UP000472839">
    <property type="component" value="Unassembled WGS sequence"/>
</dbReference>
<comment type="caution">
    <text evidence="1">The sequence shown here is derived from an EMBL/GenBank/DDBJ whole genome shotgun (WGS) entry which is preliminary data.</text>
</comment>
<reference evidence="1 2" key="1">
    <citation type="submission" date="2019-10" db="EMBL/GenBank/DDBJ databases">
        <title>Poseidonibacter ostreae sp. nov., isolated from the gut of the Ostrea denselamellosa.</title>
        <authorList>
            <person name="Choi A."/>
        </authorList>
    </citation>
    <scope>NUCLEOTIDE SEQUENCE [LARGE SCALE GENOMIC DNA]</scope>
    <source>
        <strain evidence="1 2">SJOD-M-33</strain>
    </source>
</reference>
<organism evidence="1 2">
    <name type="scientific">Poseidonibacter ostreae</name>
    <dbReference type="NCBI Taxonomy" id="2654171"/>
    <lineage>
        <taxon>Bacteria</taxon>
        <taxon>Pseudomonadati</taxon>
        <taxon>Campylobacterota</taxon>
        <taxon>Epsilonproteobacteria</taxon>
        <taxon>Campylobacterales</taxon>
        <taxon>Arcobacteraceae</taxon>
        <taxon>Poseidonibacter</taxon>
    </lineage>
</organism>
<proteinExistence type="predicted"/>
<gene>
    <name evidence="1" type="ORF">GBG19_00875</name>
</gene>
<dbReference type="AlphaFoldDB" id="A0A6L4WWJ5"/>
<sequence length="132" mass="15665">MNIEQRATEFVKNNFVDISESQKKILERFLVNTDIELPQIGIPSCYYKGLVLTKTMASNETYMTGFANLRKLFLKEECRVYVFGEYDYDLFLGTHKECENYINELENDDVSDESNYQKISYRIERLTIKNKR</sequence>
<protein>
    <submittedName>
        <fullName evidence="1">Uncharacterized protein</fullName>
    </submittedName>
</protein>
<accession>A0A6L4WWJ5</accession>
<dbReference type="EMBL" id="WFKK01000001">
    <property type="protein sequence ID" value="KAB7891422.1"/>
    <property type="molecule type" value="Genomic_DNA"/>
</dbReference>
<evidence type="ECO:0000313" key="2">
    <source>
        <dbReference type="Proteomes" id="UP000472839"/>
    </source>
</evidence>
<dbReference type="RefSeq" id="WP_152279525.1">
    <property type="nucleotide sequence ID" value="NZ_WFKK01000001.1"/>
</dbReference>
<name>A0A6L4WWJ5_9BACT</name>
<evidence type="ECO:0000313" key="1">
    <source>
        <dbReference type="EMBL" id="KAB7891422.1"/>
    </source>
</evidence>